<proteinExistence type="predicted"/>
<dbReference type="Proteomes" id="UP001290455">
    <property type="component" value="Unassembled WGS sequence"/>
</dbReference>
<evidence type="ECO:0000256" key="1">
    <source>
        <dbReference type="SAM" id="Phobius"/>
    </source>
</evidence>
<keyword evidence="1" id="KW-1133">Transmembrane helix</keyword>
<evidence type="ECO:0000313" key="2">
    <source>
        <dbReference type="EMBL" id="MDZ5470486.1"/>
    </source>
</evidence>
<evidence type="ECO:0000313" key="3">
    <source>
        <dbReference type="Proteomes" id="UP001290455"/>
    </source>
</evidence>
<keyword evidence="3" id="KW-1185">Reference proteome</keyword>
<keyword evidence="1" id="KW-0812">Transmembrane</keyword>
<name>A0ABU5ITL7_9BACI</name>
<organism evidence="2 3">
    <name type="scientific">Robertmurraya mangrovi</name>
    <dbReference type="NCBI Taxonomy" id="3098077"/>
    <lineage>
        <taxon>Bacteria</taxon>
        <taxon>Bacillati</taxon>
        <taxon>Bacillota</taxon>
        <taxon>Bacilli</taxon>
        <taxon>Bacillales</taxon>
        <taxon>Bacillaceae</taxon>
        <taxon>Robertmurraya</taxon>
    </lineage>
</organism>
<gene>
    <name evidence="2" type="ORF">SM124_01870</name>
</gene>
<reference evidence="2 3" key="1">
    <citation type="submission" date="2023-11" db="EMBL/GenBank/DDBJ databases">
        <title>Bacillus jintuensis, isolated from a mudflat on the Beibu Gulf coast.</title>
        <authorList>
            <person name="Li M."/>
        </authorList>
    </citation>
    <scope>NUCLEOTIDE SEQUENCE [LARGE SCALE GENOMIC DNA]</scope>
    <source>
        <strain evidence="2 3">31A1R</strain>
    </source>
</reference>
<keyword evidence="1" id="KW-0472">Membrane</keyword>
<dbReference type="EMBL" id="JAXOFX010000001">
    <property type="protein sequence ID" value="MDZ5470486.1"/>
    <property type="molecule type" value="Genomic_DNA"/>
</dbReference>
<accession>A0ABU5ITL7</accession>
<protein>
    <submittedName>
        <fullName evidence="2">Uncharacterized protein</fullName>
    </submittedName>
</protein>
<feature type="transmembrane region" description="Helical" evidence="1">
    <location>
        <begin position="15"/>
        <end position="38"/>
    </location>
</feature>
<dbReference type="RefSeq" id="WP_322444785.1">
    <property type="nucleotide sequence ID" value="NZ_JAXOFX010000001.1"/>
</dbReference>
<comment type="caution">
    <text evidence="2">The sequence shown here is derived from an EMBL/GenBank/DDBJ whole genome shotgun (WGS) entry which is preliminary data.</text>
</comment>
<sequence length="100" mass="11607">MNRSDRHIEKKTPSFFKGILIFTTLLCIGVISIYIYSIKTIQIEAPKKELGRKVVIDLPSGKQVYTYENLIVEENGKMYYEGERNKIDLTGGTVQYKNWK</sequence>